<evidence type="ECO:0000313" key="2">
    <source>
        <dbReference type="EMBL" id="SDM18034.1"/>
    </source>
</evidence>
<dbReference type="Pfam" id="PF00128">
    <property type="entry name" value="Alpha-amylase"/>
    <property type="match status" value="1"/>
</dbReference>
<evidence type="ECO:0000259" key="1">
    <source>
        <dbReference type="SMART" id="SM00642"/>
    </source>
</evidence>
<dbReference type="Gene3D" id="3.20.20.80">
    <property type="entry name" value="Glycosidases"/>
    <property type="match status" value="1"/>
</dbReference>
<organism evidence="2 3">
    <name type="scientific">Halarsenatibacter silvermanii</name>
    <dbReference type="NCBI Taxonomy" id="321763"/>
    <lineage>
        <taxon>Bacteria</taxon>
        <taxon>Bacillati</taxon>
        <taxon>Bacillota</taxon>
        <taxon>Clostridia</taxon>
        <taxon>Halanaerobiales</taxon>
        <taxon>Halarsenatibacteraceae</taxon>
        <taxon>Halarsenatibacter</taxon>
    </lineage>
</organism>
<sequence>MRDTDFDLQKIAEKRDYKPSPEAWEEQILYFLLVDRFADGSERPLYDPEKDYENILGDEESRQRWENAGDTWNGGNLSGLIERLDYLKDLGITAIWISPVLKQAPFASTYHGYGIQNFLAVDPHFGSREDLQELCQKAHDRDMYVILDVIINHAADVFSYEVEDPAYSEERYPVKSFKNEKGEPDIDPENPDRSAAWSEGGVWPREIFELEAFSRRGYITDWENYPEYVEGDFYSLKNINTGSGELADYRASKALEVLTKCYKYWIAYADIDGFRLDTVKHLHPGAARYFVTEIREFAHTLGKKNFYIIGEITGGMEFAREICDSTGLNAALGINKIPKNLEETAKGYSCPKNYFSIFKNSQLPGESEYKWYKNKVITMFDDHDMVYQQEHKERFCADKETTPLLKNAIFLNLFSLGIPCMYYGTEQAFDGSGDEDKYVRESMFGGDFGAFRSQGCSFFDRDNPVYQEMSKLSRLRKEHESLKVGRQYLRRFCCDGDDEKFHLPAKPEDEKYRGLIAWSRIFSQKEFLLAMNSDLEEDIKAKVMIDSDLCSPGDSFQCLYSSREGQIDATAEIIKMDEENYFIEIEVPAGGRVIFA</sequence>
<name>A0A1G9R461_9FIRM</name>
<feature type="domain" description="Glycosyl hydrolase family 13 catalytic" evidence="1">
    <location>
        <begin position="31"/>
        <end position="476"/>
    </location>
</feature>
<dbReference type="RefSeq" id="WP_089761244.1">
    <property type="nucleotide sequence ID" value="NZ_FNGO01000020.1"/>
</dbReference>
<keyword evidence="2" id="KW-0326">Glycosidase</keyword>
<dbReference type="InterPro" id="IPR006047">
    <property type="entry name" value="GH13_cat_dom"/>
</dbReference>
<proteinExistence type="predicted"/>
<dbReference type="GO" id="GO:0016798">
    <property type="term" value="F:hydrolase activity, acting on glycosyl bonds"/>
    <property type="evidence" value="ECO:0007669"/>
    <property type="project" value="UniProtKB-KW"/>
</dbReference>
<accession>A0A1G9R461</accession>
<protein>
    <submittedName>
        <fullName evidence="2">Glycosidase</fullName>
    </submittedName>
</protein>
<dbReference type="OrthoDB" id="9805159at2"/>
<evidence type="ECO:0000313" key="3">
    <source>
        <dbReference type="Proteomes" id="UP000199476"/>
    </source>
</evidence>
<keyword evidence="3" id="KW-1185">Reference proteome</keyword>
<dbReference type="SMART" id="SM00642">
    <property type="entry name" value="Aamy"/>
    <property type="match status" value="1"/>
</dbReference>
<dbReference type="AlphaFoldDB" id="A0A1G9R461"/>
<dbReference type="Proteomes" id="UP000199476">
    <property type="component" value="Unassembled WGS sequence"/>
</dbReference>
<dbReference type="InterPro" id="IPR017853">
    <property type="entry name" value="GH"/>
</dbReference>
<dbReference type="EMBL" id="FNGO01000020">
    <property type="protein sequence ID" value="SDM18034.1"/>
    <property type="molecule type" value="Genomic_DNA"/>
</dbReference>
<dbReference type="CDD" id="cd11352">
    <property type="entry name" value="AmyAc_5"/>
    <property type="match status" value="1"/>
</dbReference>
<dbReference type="STRING" id="321763.SAMN04488692_1205"/>
<keyword evidence="2" id="KW-0378">Hydrolase</keyword>
<dbReference type="PANTHER" id="PTHR10357:SF209">
    <property type="entry name" value="PERIPLASMIC ALPHA-AMYLASE"/>
    <property type="match status" value="1"/>
</dbReference>
<dbReference type="PANTHER" id="PTHR10357">
    <property type="entry name" value="ALPHA-AMYLASE FAMILY MEMBER"/>
    <property type="match status" value="1"/>
</dbReference>
<gene>
    <name evidence="2" type="ORF">SAMN04488692_1205</name>
</gene>
<dbReference type="SUPFAM" id="SSF51445">
    <property type="entry name" value="(Trans)glycosidases"/>
    <property type="match status" value="1"/>
</dbReference>
<dbReference type="GO" id="GO:0005975">
    <property type="term" value="P:carbohydrate metabolic process"/>
    <property type="evidence" value="ECO:0007669"/>
    <property type="project" value="InterPro"/>
</dbReference>
<reference evidence="2 3" key="1">
    <citation type="submission" date="2016-10" db="EMBL/GenBank/DDBJ databases">
        <authorList>
            <person name="de Groot N.N."/>
        </authorList>
    </citation>
    <scope>NUCLEOTIDE SEQUENCE [LARGE SCALE GENOMIC DNA]</scope>
    <source>
        <strain evidence="2 3">SLAS-1</strain>
    </source>
</reference>